<reference evidence="4 5" key="1">
    <citation type="submission" date="2018-01" db="EMBL/GenBank/DDBJ databases">
        <title>Lactibacter flavus gen. nov., sp. nov., a novel bacterium of the family Propionibacteriaceae isolated from raw milk and dairy products.</title>
        <authorList>
            <person name="Wenning M."/>
            <person name="Breitenwieser F."/>
            <person name="Huptas C."/>
            <person name="von Neubeck M."/>
            <person name="Busse H.-J."/>
            <person name="Scherer S."/>
        </authorList>
    </citation>
    <scope>NUCLEOTIDE SEQUENCE [LARGE SCALE GENOMIC DNA]</scope>
    <source>
        <strain evidence="4 5">VG341</strain>
    </source>
</reference>
<dbReference type="RefSeq" id="WP_129459289.1">
    <property type="nucleotide sequence ID" value="NZ_PPCV01000007.1"/>
</dbReference>
<sequence>MTTPPDPTPGPDGRPDFAAPPPSITDASLAPPPDATTPQPLAPLSPRVSEERLHPLSPLVRGWVFVLAGGYALFSTIIQGQIRWEDVTRIGSLVEQMSGWSLALIAALLLSLGFGYWGWWTTKIVIDDNELRLENTGAFQESKRIAFSRIQSVDINQRLAARLLGLAEVTIDVGADAPTTLSFLTRTRATQMRDYLMARAHRQQVATSDTVRTASAWDDSAQGDQVLIRLHPGEIILGAVLSSELPFLLLAFLVPLGFSIWLQQPWIALGAGVLPLIIAMGGFLSKRLVGQFNYTLATTPAGIRLTRGLTTLHSQTIPAHRVQSVQISQPLLWRPLKRARLTLTVLGLKLGDDSQDLSTVYLPIGNPRQIQLALTALWPNLRLEDLRFHRTPRRARWLSPLSWSWLGYARDDQVLAVRDGWFERHQTIIPHARLQSMQISQGPLERRLRLVTVVALTGGTLTHTRIKHLEADQARGLAFGEMDLAREARSQERQAPPPTGATWHLTSPTAAESTDEAHLWTPSTSIVDPQPPSLPYQAPASPADR</sequence>
<keyword evidence="2" id="KW-1133">Transmembrane helix</keyword>
<dbReference type="PANTHER" id="PTHR34473:SF2">
    <property type="entry name" value="UPF0699 TRANSMEMBRANE PROTEIN YDBT"/>
    <property type="match status" value="1"/>
</dbReference>
<evidence type="ECO:0000256" key="1">
    <source>
        <dbReference type="SAM" id="MobiDB-lite"/>
    </source>
</evidence>
<protein>
    <recommendedName>
        <fullName evidence="3">YdbS-like PH domain-containing protein</fullName>
    </recommendedName>
</protein>
<dbReference type="OrthoDB" id="3190163at2"/>
<feature type="region of interest" description="Disordered" evidence="1">
    <location>
        <begin position="487"/>
        <end position="545"/>
    </location>
</feature>
<comment type="caution">
    <text evidence="4">The sequence shown here is derived from an EMBL/GenBank/DDBJ whole genome shotgun (WGS) entry which is preliminary data.</text>
</comment>
<accession>A0A4Q2EFD0</accession>
<feature type="transmembrane region" description="Helical" evidence="2">
    <location>
        <begin position="98"/>
        <end position="119"/>
    </location>
</feature>
<evidence type="ECO:0000256" key="2">
    <source>
        <dbReference type="SAM" id="Phobius"/>
    </source>
</evidence>
<gene>
    <name evidence="4" type="ORF">C1706_11040</name>
</gene>
<feature type="domain" description="YdbS-like PH" evidence="3">
    <location>
        <begin position="119"/>
        <end position="196"/>
    </location>
</feature>
<feature type="domain" description="YdbS-like PH" evidence="3">
    <location>
        <begin position="403"/>
        <end position="476"/>
    </location>
</feature>
<dbReference type="EMBL" id="PPCV01000007">
    <property type="protein sequence ID" value="RXW31683.1"/>
    <property type="molecule type" value="Genomic_DNA"/>
</dbReference>
<feature type="domain" description="YdbS-like PH" evidence="3">
    <location>
        <begin position="294"/>
        <end position="347"/>
    </location>
</feature>
<evidence type="ECO:0000313" key="5">
    <source>
        <dbReference type="Proteomes" id="UP000290624"/>
    </source>
</evidence>
<feature type="region of interest" description="Disordered" evidence="1">
    <location>
        <begin position="1"/>
        <end position="47"/>
    </location>
</feature>
<dbReference type="Proteomes" id="UP000290624">
    <property type="component" value="Unassembled WGS sequence"/>
</dbReference>
<evidence type="ECO:0000313" key="4">
    <source>
        <dbReference type="EMBL" id="RXW31683.1"/>
    </source>
</evidence>
<dbReference type="AlphaFoldDB" id="A0A4Q2EFD0"/>
<feature type="compositionally biased region" description="Pro residues" evidence="1">
    <location>
        <begin position="1"/>
        <end position="23"/>
    </location>
</feature>
<keyword evidence="2" id="KW-0472">Membrane</keyword>
<keyword evidence="5" id="KW-1185">Reference proteome</keyword>
<dbReference type="PANTHER" id="PTHR34473">
    <property type="entry name" value="UPF0699 TRANSMEMBRANE PROTEIN YDBS"/>
    <property type="match status" value="1"/>
</dbReference>
<dbReference type="InterPro" id="IPR005182">
    <property type="entry name" value="YdbS-like_PH"/>
</dbReference>
<feature type="compositionally biased region" description="Pro residues" evidence="1">
    <location>
        <begin position="30"/>
        <end position="43"/>
    </location>
</feature>
<feature type="transmembrane region" description="Helical" evidence="2">
    <location>
        <begin position="266"/>
        <end position="284"/>
    </location>
</feature>
<dbReference type="Pfam" id="PF03703">
    <property type="entry name" value="bPH_2"/>
    <property type="match status" value="3"/>
</dbReference>
<proteinExistence type="predicted"/>
<name>A0A4Q2EFD0_9ACTN</name>
<feature type="transmembrane region" description="Helical" evidence="2">
    <location>
        <begin position="235"/>
        <end position="260"/>
    </location>
</feature>
<feature type="transmembrane region" description="Helical" evidence="2">
    <location>
        <begin position="59"/>
        <end position="78"/>
    </location>
</feature>
<evidence type="ECO:0000259" key="3">
    <source>
        <dbReference type="Pfam" id="PF03703"/>
    </source>
</evidence>
<organism evidence="4 5">
    <name type="scientific">Propioniciclava flava</name>
    <dbReference type="NCBI Taxonomy" id="2072026"/>
    <lineage>
        <taxon>Bacteria</taxon>
        <taxon>Bacillati</taxon>
        <taxon>Actinomycetota</taxon>
        <taxon>Actinomycetes</taxon>
        <taxon>Propionibacteriales</taxon>
        <taxon>Propionibacteriaceae</taxon>
        <taxon>Propioniciclava</taxon>
    </lineage>
</organism>
<keyword evidence="2" id="KW-0812">Transmembrane</keyword>